<comment type="caution">
    <text evidence="1">The sequence shown here is derived from an EMBL/GenBank/DDBJ whole genome shotgun (WGS) entry which is preliminary data.</text>
</comment>
<evidence type="ECO:0000313" key="1">
    <source>
        <dbReference type="EMBL" id="OMG83852.1"/>
    </source>
</evidence>
<accession>A0A1R1JR46</accession>
<name>A0A1R1JR46_ALCXX</name>
<dbReference type="OrthoDB" id="4351153at2"/>
<evidence type="ECO:0000313" key="2">
    <source>
        <dbReference type="Proteomes" id="UP000187251"/>
    </source>
</evidence>
<protein>
    <submittedName>
        <fullName evidence="1">Uncharacterized protein</fullName>
    </submittedName>
</protein>
<sequence length="206" mass="22255">MSEPYSAFLKLQISRGNLARWLAAPVPAASRWSDWRAIGGQWYLCAGKDLAASSDQDLGRLVAECDAMLARHPDNRAALKAVLNSAQADNIKIAAYDRAGTHFVAGSLTYSENLYDLIVFFTVARGAADFFAADGHGLAVVHDYLWGEEGERETVAALGLSGRGGSRFAAPDELGDAAGAFERMVETMLDGKDDPEFHPRDQLDGF</sequence>
<organism evidence="1 2">
    <name type="scientific">Alcaligenes xylosoxydans xylosoxydans</name>
    <name type="common">Achromobacter xylosoxidans</name>
    <dbReference type="NCBI Taxonomy" id="85698"/>
    <lineage>
        <taxon>Bacteria</taxon>
        <taxon>Pseudomonadati</taxon>
        <taxon>Pseudomonadota</taxon>
        <taxon>Betaproteobacteria</taxon>
        <taxon>Burkholderiales</taxon>
        <taxon>Alcaligenaceae</taxon>
        <taxon>Achromobacter</taxon>
    </lineage>
</organism>
<dbReference type="AlphaFoldDB" id="A0A1R1JR46"/>
<dbReference type="RefSeq" id="WP_076413358.1">
    <property type="nucleotide sequence ID" value="NZ_AP028040.1"/>
</dbReference>
<proteinExistence type="predicted"/>
<dbReference type="Proteomes" id="UP000187251">
    <property type="component" value="Unassembled WGS sequence"/>
</dbReference>
<reference evidence="1 2" key="1">
    <citation type="submission" date="2016-09" db="EMBL/GenBank/DDBJ databases">
        <title>Phylogenomics of Achromobacter.</title>
        <authorList>
            <person name="Jeukens J."/>
            <person name="Freschi L."/>
            <person name="Vincent A.T."/>
            <person name="Emond-Rheault J.-G."/>
            <person name="Kukavica-Ibrulj I."/>
            <person name="Charette S.J."/>
            <person name="Levesque R.C."/>
        </authorList>
    </citation>
    <scope>NUCLEOTIDE SEQUENCE [LARGE SCALE GENOMIC DNA]</scope>
    <source>
        <strain evidence="1 2">AUS488</strain>
    </source>
</reference>
<dbReference type="EMBL" id="MJMN01000022">
    <property type="protein sequence ID" value="OMG83852.1"/>
    <property type="molecule type" value="Genomic_DNA"/>
</dbReference>
<gene>
    <name evidence="1" type="ORF">BIZ92_29770</name>
</gene>